<protein>
    <submittedName>
        <fullName evidence="3">GAF domain-containing protein</fullName>
    </submittedName>
</protein>
<dbReference type="SMART" id="SM00065">
    <property type="entry name" value="GAF"/>
    <property type="match status" value="1"/>
</dbReference>
<proteinExistence type="predicted"/>
<dbReference type="InterPro" id="IPR029016">
    <property type="entry name" value="GAF-like_dom_sf"/>
</dbReference>
<dbReference type="SUPFAM" id="SSF55781">
    <property type="entry name" value="GAF domain-like"/>
    <property type="match status" value="1"/>
</dbReference>
<dbReference type="Gene3D" id="3.30.450.40">
    <property type="match status" value="1"/>
</dbReference>
<keyword evidence="4" id="KW-1185">Reference proteome</keyword>
<feature type="domain" description="GAF" evidence="2">
    <location>
        <begin position="26"/>
        <end position="168"/>
    </location>
</feature>
<evidence type="ECO:0000259" key="2">
    <source>
        <dbReference type="SMART" id="SM00065"/>
    </source>
</evidence>
<dbReference type="PANTHER" id="PTHR43102">
    <property type="entry name" value="SLR1143 PROTEIN"/>
    <property type="match status" value="1"/>
</dbReference>
<dbReference type="EMBL" id="CP055156">
    <property type="protein sequence ID" value="QNF35946.1"/>
    <property type="molecule type" value="Genomic_DNA"/>
</dbReference>
<dbReference type="InterPro" id="IPR003018">
    <property type="entry name" value="GAF"/>
</dbReference>
<evidence type="ECO:0000256" key="1">
    <source>
        <dbReference type="SAM" id="Coils"/>
    </source>
</evidence>
<keyword evidence="1" id="KW-0175">Coiled coil</keyword>
<gene>
    <name evidence="3" type="ORF">HUW51_23520</name>
</gene>
<sequence>MGASSTIDPETKRLQALDEYQVLDTEDEEQYNNLVALASYICGTPISLISLITHNRQWFKAKVGLPISETPRSHSFCQFAIESDDVLEIPDALEDIRFYSNPLVTGNPNIRFYAGAPLVNSEGHRLGTLCVIDTEPRELSEAQKLALATLSEQVVAHFELRKKKKELEQEKQQLHAANQKLDELMLFVNSQLPEAITKLEHAEQHLSQNAQDQHCFENKSLQFLQENLAHLKNIHATINQDA</sequence>
<dbReference type="KEGG" id="aswu:HUW51_23520"/>
<accession>A0A7G7GFL2</accession>
<evidence type="ECO:0000313" key="4">
    <source>
        <dbReference type="Proteomes" id="UP000515237"/>
    </source>
</evidence>
<feature type="coiled-coil region" evidence="1">
    <location>
        <begin position="157"/>
        <end position="187"/>
    </location>
</feature>
<dbReference type="AlphaFoldDB" id="A0A7G7GFL2"/>
<evidence type="ECO:0000313" key="3">
    <source>
        <dbReference type="EMBL" id="QNF35946.1"/>
    </source>
</evidence>
<dbReference type="Proteomes" id="UP000515237">
    <property type="component" value="Chromosome"/>
</dbReference>
<dbReference type="Pfam" id="PF01590">
    <property type="entry name" value="GAF"/>
    <property type="match status" value="1"/>
</dbReference>
<dbReference type="PANTHER" id="PTHR43102:SF2">
    <property type="entry name" value="GAF DOMAIN-CONTAINING PROTEIN"/>
    <property type="match status" value="1"/>
</dbReference>
<name>A0A7G7GFL2_9BACT</name>
<reference evidence="3 4" key="1">
    <citation type="journal article" date="2018" name="Int. J. Syst. Evol. Microbiol.">
        <title>Adhaeribacter swui sp. nov., isolated from wet mud.</title>
        <authorList>
            <person name="Kim D.U."/>
            <person name="Kim K.W."/>
            <person name="Kang M.S."/>
            <person name="Kim J.Y."/>
            <person name="Jang J.H."/>
            <person name="Kim M.K."/>
        </authorList>
    </citation>
    <scope>NUCLEOTIDE SEQUENCE [LARGE SCALE GENOMIC DNA]</scope>
    <source>
        <strain evidence="3 4">KCTC 52873</strain>
    </source>
</reference>
<organism evidence="3 4">
    <name type="scientific">Adhaeribacter swui</name>
    <dbReference type="NCBI Taxonomy" id="2086471"/>
    <lineage>
        <taxon>Bacteria</taxon>
        <taxon>Pseudomonadati</taxon>
        <taxon>Bacteroidota</taxon>
        <taxon>Cytophagia</taxon>
        <taxon>Cytophagales</taxon>
        <taxon>Hymenobacteraceae</taxon>
        <taxon>Adhaeribacter</taxon>
    </lineage>
</organism>